<keyword evidence="1" id="KW-0812">Transmembrane</keyword>
<keyword evidence="1" id="KW-1133">Transmembrane helix</keyword>
<evidence type="ECO:0000313" key="2">
    <source>
        <dbReference type="EMBL" id="KRY12362.1"/>
    </source>
</evidence>
<keyword evidence="3" id="KW-1185">Reference proteome</keyword>
<protein>
    <submittedName>
        <fullName evidence="2">Uncharacterized protein</fullName>
    </submittedName>
</protein>
<name>A0A0V0ZJF9_9BILA</name>
<proteinExistence type="predicted"/>
<sequence length="169" mass="19489">LIFSPSHQLSLSRFLFFSVGAANDTSLLPSVDFTTFGFTQLLHTSGIGILLVYLVQLILQKRSKQKKFSIAKQFATVLYKIISFAWLDMKKNGLCVFVHFHIHCSSKWCSNCCRCYCFQCCIKVQFRRTEKFSELRFKSRLRDVDVASDWLLDKVGVTFCDCRAAKRSN</sequence>
<dbReference type="EMBL" id="JYDQ01000166">
    <property type="protein sequence ID" value="KRY12362.1"/>
    <property type="molecule type" value="Genomic_DNA"/>
</dbReference>
<feature type="transmembrane region" description="Helical" evidence="1">
    <location>
        <begin position="38"/>
        <end position="59"/>
    </location>
</feature>
<evidence type="ECO:0000256" key="1">
    <source>
        <dbReference type="SAM" id="Phobius"/>
    </source>
</evidence>
<dbReference type="Proteomes" id="UP000054783">
    <property type="component" value="Unassembled WGS sequence"/>
</dbReference>
<feature type="non-terminal residue" evidence="2">
    <location>
        <position position="1"/>
    </location>
</feature>
<accession>A0A0V0ZJF9</accession>
<evidence type="ECO:0000313" key="3">
    <source>
        <dbReference type="Proteomes" id="UP000054783"/>
    </source>
</evidence>
<gene>
    <name evidence="2" type="ORF">T12_6166</name>
</gene>
<organism evidence="2 3">
    <name type="scientific">Trichinella patagoniensis</name>
    <dbReference type="NCBI Taxonomy" id="990121"/>
    <lineage>
        <taxon>Eukaryota</taxon>
        <taxon>Metazoa</taxon>
        <taxon>Ecdysozoa</taxon>
        <taxon>Nematoda</taxon>
        <taxon>Enoplea</taxon>
        <taxon>Dorylaimia</taxon>
        <taxon>Trichinellida</taxon>
        <taxon>Trichinellidae</taxon>
        <taxon>Trichinella</taxon>
    </lineage>
</organism>
<comment type="caution">
    <text evidence="2">The sequence shown here is derived from an EMBL/GenBank/DDBJ whole genome shotgun (WGS) entry which is preliminary data.</text>
</comment>
<keyword evidence="1" id="KW-0472">Membrane</keyword>
<reference evidence="2 3" key="1">
    <citation type="submission" date="2015-01" db="EMBL/GenBank/DDBJ databases">
        <title>Evolution of Trichinella species and genotypes.</title>
        <authorList>
            <person name="Korhonen P.K."/>
            <person name="Edoardo P."/>
            <person name="Giuseppe L.R."/>
            <person name="Gasser R.B."/>
        </authorList>
    </citation>
    <scope>NUCLEOTIDE SEQUENCE [LARGE SCALE GENOMIC DNA]</scope>
    <source>
        <strain evidence="2">ISS2496</strain>
    </source>
</reference>
<dbReference type="AlphaFoldDB" id="A0A0V0ZJF9"/>